<organism evidence="1 2">
    <name type="scientific">Brassica carinata</name>
    <name type="common">Ethiopian mustard</name>
    <name type="synonym">Abyssinian cabbage</name>
    <dbReference type="NCBI Taxonomy" id="52824"/>
    <lineage>
        <taxon>Eukaryota</taxon>
        <taxon>Viridiplantae</taxon>
        <taxon>Streptophyta</taxon>
        <taxon>Embryophyta</taxon>
        <taxon>Tracheophyta</taxon>
        <taxon>Spermatophyta</taxon>
        <taxon>Magnoliopsida</taxon>
        <taxon>eudicotyledons</taxon>
        <taxon>Gunneridae</taxon>
        <taxon>Pentapetalae</taxon>
        <taxon>rosids</taxon>
        <taxon>malvids</taxon>
        <taxon>Brassicales</taxon>
        <taxon>Brassicaceae</taxon>
        <taxon>Brassiceae</taxon>
        <taxon>Brassica</taxon>
    </lineage>
</organism>
<gene>
    <name evidence="1" type="ORF">Bca52824_035043</name>
</gene>
<evidence type="ECO:0000313" key="2">
    <source>
        <dbReference type="Proteomes" id="UP000886595"/>
    </source>
</evidence>
<reference evidence="1 2" key="1">
    <citation type="submission" date="2020-02" db="EMBL/GenBank/DDBJ databases">
        <authorList>
            <person name="Ma Q."/>
            <person name="Huang Y."/>
            <person name="Song X."/>
            <person name="Pei D."/>
        </authorList>
    </citation>
    <scope>NUCLEOTIDE SEQUENCE [LARGE SCALE GENOMIC DNA]</scope>
    <source>
        <strain evidence="1">Sxm20200214</strain>
        <tissue evidence="1">Leaf</tissue>
    </source>
</reference>
<keyword evidence="2" id="KW-1185">Reference proteome</keyword>
<comment type="caution">
    <text evidence="1">The sequence shown here is derived from an EMBL/GenBank/DDBJ whole genome shotgun (WGS) entry which is preliminary data.</text>
</comment>
<proteinExistence type="predicted"/>
<name>A0A8X7S2W6_BRACI</name>
<protein>
    <submittedName>
        <fullName evidence="1">Uncharacterized protein</fullName>
    </submittedName>
</protein>
<dbReference type="Proteomes" id="UP000886595">
    <property type="component" value="Unassembled WGS sequence"/>
</dbReference>
<dbReference type="AlphaFoldDB" id="A0A8X7S2W6"/>
<evidence type="ECO:0000313" key="1">
    <source>
        <dbReference type="EMBL" id="KAG2298571.1"/>
    </source>
</evidence>
<dbReference type="OrthoDB" id="1652966at2759"/>
<sequence length="127" mass="14129">MGKHKALNPLDQVMYLFAFLTFSIKRDGPGLGSRRLEAAVTPGGVSLSCGYTHQRCFGSIEIGRWELALEKRTFQSQRDFRRESEGLEKGCTALLIIRLDICNCPSSSSGSMALCLAAKSQTRPWNW</sequence>
<dbReference type="EMBL" id="JAAMPC010000008">
    <property type="protein sequence ID" value="KAG2298571.1"/>
    <property type="molecule type" value="Genomic_DNA"/>
</dbReference>
<accession>A0A8X7S2W6</accession>